<dbReference type="AlphaFoldDB" id="A0A914D792"/>
<sequence>MENVQRLEACATSSTSVCYIVEKPDSTMAISFPAEDYSK</sequence>
<proteinExistence type="predicted"/>
<protein>
    <submittedName>
        <fullName evidence="2">Uncharacterized protein</fullName>
    </submittedName>
</protein>
<organism evidence="1 2">
    <name type="scientific">Acrobeloides nanus</name>
    <dbReference type="NCBI Taxonomy" id="290746"/>
    <lineage>
        <taxon>Eukaryota</taxon>
        <taxon>Metazoa</taxon>
        <taxon>Ecdysozoa</taxon>
        <taxon>Nematoda</taxon>
        <taxon>Chromadorea</taxon>
        <taxon>Rhabditida</taxon>
        <taxon>Tylenchina</taxon>
        <taxon>Cephalobomorpha</taxon>
        <taxon>Cephaloboidea</taxon>
        <taxon>Cephalobidae</taxon>
        <taxon>Acrobeloides</taxon>
    </lineage>
</organism>
<dbReference type="Proteomes" id="UP000887540">
    <property type="component" value="Unplaced"/>
</dbReference>
<accession>A0A914D792</accession>
<evidence type="ECO:0000313" key="1">
    <source>
        <dbReference type="Proteomes" id="UP000887540"/>
    </source>
</evidence>
<evidence type="ECO:0000313" key="2">
    <source>
        <dbReference type="WBParaSite" id="ACRNAN_scaffold19675.g27772.t1"/>
    </source>
</evidence>
<dbReference type="WBParaSite" id="ACRNAN_scaffold19675.g27772.t1">
    <property type="protein sequence ID" value="ACRNAN_scaffold19675.g27772.t1"/>
    <property type="gene ID" value="ACRNAN_scaffold19675.g27772"/>
</dbReference>
<name>A0A914D792_9BILA</name>
<reference evidence="2" key="1">
    <citation type="submission" date="2022-11" db="UniProtKB">
        <authorList>
            <consortium name="WormBaseParasite"/>
        </authorList>
    </citation>
    <scope>IDENTIFICATION</scope>
</reference>
<keyword evidence="1" id="KW-1185">Reference proteome</keyword>